<dbReference type="OrthoDB" id="5380073at2"/>
<evidence type="ECO:0000313" key="1">
    <source>
        <dbReference type="EMBL" id="OBJ40283.1"/>
    </source>
</evidence>
<dbReference type="Proteomes" id="UP000093898">
    <property type="component" value="Unassembled WGS sequence"/>
</dbReference>
<name>A0A1A3GY34_MYCMU</name>
<evidence type="ECO:0000313" key="2">
    <source>
        <dbReference type="Proteomes" id="UP000093898"/>
    </source>
</evidence>
<dbReference type="AlphaFoldDB" id="A0A1A3GY34"/>
<organism evidence="1 2">
    <name type="scientific">Mycolicibacterium mucogenicum</name>
    <name type="common">Mycobacterium mucogenicum</name>
    <dbReference type="NCBI Taxonomy" id="56689"/>
    <lineage>
        <taxon>Bacteria</taxon>
        <taxon>Bacillati</taxon>
        <taxon>Actinomycetota</taxon>
        <taxon>Actinomycetes</taxon>
        <taxon>Mycobacteriales</taxon>
        <taxon>Mycobacteriaceae</taxon>
        <taxon>Mycolicibacterium</taxon>
    </lineage>
</organism>
<dbReference type="EMBL" id="LZLC01000160">
    <property type="protein sequence ID" value="OBJ40283.1"/>
    <property type="molecule type" value="Genomic_DNA"/>
</dbReference>
<comment type="caution">
    <text evidence="1">The sequence shown here is derived from an EMBL/GenBank/DDBJ whole genome shotgun (WGS) entry which is preliminary data.</text>
</comment>
<gene>
    <name evidence="1" type="ORF">A5630_25365</name>
</gene>
<sequence>MSNVWFTSDLHIGHDLVAQERGFSAEDHSEFLAEQWDSRIDEDDVVWVLGDLSCGKKSDQINALHWIGDRPGRKRLILGNHDGPHPMHRDAYKWTNEYWMVFEHISTAARIRIPRPDGHLTALLSHFPYTGDHSAGDRHVQWRLRDEGQPIIHGHTHSLEKRTYSDPGLSTQIHVGVDAWSGWPVSLDEVAELVNG</sequence>
<reference evidence="1 2" key="1">
    <citation type="submission" date="2016-06" db="EMBL/GenBank/DDBJ databases">
        <authorList>
            <person name="Kjaerup R.B."/>
            <person name="Dalgaard T.S."/>
            <person name="Juul-Madsen H.R."/>
        </authorList>
    </citation>
    <scope>NUCLEOTIDE SEQUENCE [LARGE SCALE GENOMIC DNA]</scope>
    <source>
        <strain evidence="1 2">1127319.6</strain>
    </source>
</reference>
<dbReference type="RefSeq" id="WP_064982455.1">
    <property type="nucleotide sequence ID" value="NZ_LZLC01000160.1"/>
</dbReference>
<accession>A0A1A3GY34</accession>
<protein>
    <submittedName>
        <fullName evidence="1">Uncharacterized protein</fullName>
    </submittedName>
</protein>
<proteinExistence type="predicted"/>
<dbReference type="Gene3D" id="3.60.21.10">
    <property type="match status" value="1"/>
</dbReference>
<dbReference type="InterPro" id="IPR029052">
    <property type="entry name" value="Metallo-depent_PP-like"/>
</dbReference>
<dbReference type="SUPFAM" id="SSF56300">
    <property type="entry name" value="Metallo-dependent phosphatases"/>
    <property type="match status" value="1"/>
</dbReference>